<proteinExistence type="predicted"/>
<dbReference type="InParanoid" id="A0A6J0BCA0"/>
<keyword evidence="5" id="KW-1133">Transmembrane helix</keyword>
<dbReference type="RefSeq" id="XP_015512544.1">
    <property type="nucleotide sequence ID" value="XM_015657058.2"/>
</dbReference>
<gene>
    <name evidence="11" type="primary">LOC107219003</name>
</gene>
<evidence type="ECO:0000256" key="1">
    <source>
        <dbReference type="ARBA" id="ARBA00004589"/>
    </source>
</evidence>
<dbReference type="PANTHER" id="PTHR33562:SF29">
    <property type="entry name" value="PROTEIN SLEEPLESS"/>
    <property type="match status" value="1"/>
</dbReference>
<evidence type="ECO:0000256" key="8">
    <source>
        <dbReference type="ARBA" id="ARBA00023288"/>
    </source>
</evidence>
<dbReference type="GO" id="GO:0030431">
    <property type="term" value="P:sleep"/>
    <property type="evidence" value="ECO:0007669"/>
    <property type="project" value="InterPro"/>
</dbReference>
<evidence type="ECO:0000313" key="11">
    <source>
        <dbReference type="RefSeq" id="XP_015512544.1"/>
    </source>
</evidence>
<comment type="subcellular location">
    <subcellularLocation>
        <location evidence="1">Membrane</location>
        <topology evidence="1">Lipid-anchor</topology>
        <topology evidence="1">GPI-anchor</topology>
    </subcellularLocation>
</comment>
<keyword evidence="8" id="KW-0449">Lipoprotein</keyword>
<accession>A0A6J0BCA0</accession>
<keyword evidence="2" id="KW-0336">GPI-anchor</keyword>
<evidence type="ECO:0000256" key="7">
    <source>
        <dbReference type="ARBA" id="ARBA00023180"/>
    </source>
</evidence>
<evidence type="ECO:0000256" key="2">
    <source>
        <dbReference type="ARBA" id="ARBA00022622"/>
    </source>
</evidence>
<dbReference type="InterPro" id="IPR031424">
    <property type="entry name" value="QVR-like"/>
</dbReference>
<keyword evidence="6" id="KW-0472">Membrane</keyword>
<feature type="chain" id="PRO_5026783260" evidence="9">
    <location>
        <begin position="21"/>
        <end position="164"/>
    </location>
</feature>
<evidence type="ECO:0000256" key="9">
    <source>
        <dbReference type="SAM" id="SignalP"/>
    </source>
</evidence>
<name>A0A6J0BCA0_NEOLC</name>
<evidence type="ECO:0000256" key="3">
    <source>
        <dbReference type="ARBA" id="ARBA00022692"/>
    </source>
</evidence>
<dbReference type="Proteomes" id="UP000829291">
    <property type="component" value="Chromosome 3"/>
</dbReference>
<keyword evidence="3" id="KW-0812">Transmembrane</keyword>
<keyword evidence="10" id="KW-1185">Reference proteome</keyword>
<keyword evidence="7" id="KW-0325">Glycoprotein</keyword>
<protein>
    <submittedName>
        <fullName evidence="11">Uncharacterized protein LOC107219003</fullName>
    </submittedName>
</protein>
<dbReference type="OrthoDB" id="6329445at2759"/>
<feature type="signal peptide" evidence="9">
    <location>
        <begin position="1"/>
        <end position="20"/>
    </location>
</feature>
<evidence type="ECO:0000313" key="10">
    <source>
        <dbReference type="Proteomes" id="UP000829291"/>
    </source>
</evidence>
<organism evidence="11">
    <name type="scientific">Neodiprion lecontei</name>
    <name type="common">Redheaded pine sawfly</name>
    <dbReference type="NCBI Taxonomy" id="441921"/>
    <lineage>
        <taxon>Eukaryota</taxon>
        <taxon>Metazoa</taxon>
        <taxon>Ecdysozoa</taxon>
        <taxon>Arthropoda</taxon>
        <taxon>Hexapoda</taxon>
        <taxon>Insecta</taxon>
        <taxon>Pterygota</taxon>
        <taxon>Neoptera</taxon>
        <taxon>Endopterygota</taxon>
        <taxon>Hymenoptera</taxon>
        <taxon>Tenthredinoidea</taxon>
        <taxon>Diprionidae</taxon>
        <taxon>Diprioninae</taxon>
        <taxon>Neodiprion</taxon>
    </lineage>
</organism>
<dbReference type="GO" id="GO:0032222">
    <property type="term" value="P:regulation of synaptic transmission, cholinergic"/>
    <property type="evidence" value="ECO:0007669"/>
    <property type="project" value="InterPro"/>
</dbReference>
<keyword evidence="4 9" id="KW-0732">Signal</keyword>
<evidence type="ECO:0000256" key="4">
    <source>
        <dbReference type="ARBA" id="ARBA00022729"/>
    </source>
</evidence>
<sequence>MQEILKVLLTFSHFIIIINSEGILCYKCTPTREYNRAGPYPCSEFDWSERFQVECPKSTLCMKITSTKVLGQNEVTIVERDCAPQKLAAYNYNWNKKKWDSEEKIVNSAYSEGCETQKVEIPRKYCYCGLHLCNGSESDSKIFSSDIILRIAGLMLCIWQNFHV</sequence>
<dbReference type="KEGG" id="nlo:107219003"/>
<dbReference type="GO" id="GO:0098552">
    <property type="term" value="C:side of membrane"/>
    <property type="evidence" value="ECO:0007669"/>
    <property type="project" value="UniProtKB-KW"/>
</dbReference>
<dbReference type="AlphaFoldDB" id="A0A6J0BCA0"/>
<dbReference type="Pfam" id="PF17064">
    <property type="entry name" value="QVR"/>
    <property type="match status" value="1"/>
</dbReference>
<evidence type="ECO:0000256" key="6">
    <source>
        <dbReference type="ARBA" id="ARBA00023136"/>
    </source>
</evidence>
<evidence type="ECO:0000256" key="5">
    <source>
        <dbReference type="ARBA" id="ARBA00022989"/>
    </source>
</evidence>
<dbReference type="InterPro" id="IPR050975">
    <property type="entry name" value="Sleep_regulator"/>
</dbReference>
<dbReference type="PANTHER" id="PTHR33562">
    <property type="entry name" value="ATILLA, ISOFORM B-RELATED-RELATED"/>
    <property type="match status" value="1"/>
</dbReference>
<reference evidence="11" key="1">
    <citation type="submission" date="2025-08" db="UniProtKB">
        <authorList>
            <consortium name="RefSeq"/>
        </authorList>
    </citation>
    <scope>IDENTIFICATION</scope>
    <source>
        <tissue evidence="11">Thorax and Abdomen</tissue>
    </source>
</reference>
<dbReference type="GeneID" id="107219003"/>